<reference evidence="2" key="1">
    <citation type="journal article" date="2020" name="New Phytol.">
        <title>Comparative genomics reveals dynamic genome evolution in host specialist ectomycorrhizal fungi.</title>
        <authorList>
            <person name="Lofgren L.A."/>
            <person name="Nguyen N.H."/>
            <person name="Vilgalys R."/>
            <person name="Ruytinx J."/>
            <person name="Liao H.L."/>
            <person name="Branco S."/>
            <person name="Kuo A."/>
            <person name="LaButti K."/>
            <person name="Lipzen A."/>
            <person name="Andreopoulos W."/>
            <person name="Pangilinan J."/>
            <person name="Riley R."/>
            <person name="Hundley H."/>
            <person name="Na H."/>
            <person name="Barry K."/>
            <person name="Grigoriev I.V."/>
            <person name="Stajich J.E."/>
            <person name="Kennedy P.G."/>
        </authorList>
    </citation>
    <scope>NUCLEOTIDE SEQUENCE</scope>
    <source>
        <strain evidence="2">FC423</strain>
    </source>
</reference>
<dbReference type="Proteomes" id="UP000823399">
    <property type="component" value="Unassembled WGS sequence"/>
</dbReference>
<dbReference type="RefSeq" id="XP_041296538.1">
    <property type="nucleotide sequence ID" value="XM_041441089.1"/>
</dbReference>
<dbReference type="AlphaFoldDB" id="A0A9P7FEN1"/>
<proteinExistence type="predicted"/>
<gene>
    <name evidence="2" type="ORF">F5147DRAFT_769899</name>
</gene>
<comment type="caution">
    <text evidence="2">The sequence shown here is derived from an EMBL/GenBank/DDBJ whole genome shotgun (WGS) entry which is preliminary data.</text>
</comment>
<feature type="region of interest" description="Disordered" evidence="1">
    <location>
        <begin position="95"/>
        <end position="114"/>
    </location>
</feature>
<name>A0A9P7FEN1_9AGAM</name>
<feature type="compositionally biased region" description="Acidic residues" evidence="1">
    <location>
        <begin position="11"/>
        <end position="33"/>
    </location>
</feature>
<accession>A0A9P7FEN1</accession>
<feature type="region of interest" description="Disordered" evidence="1">
    <location>
        <begin position="1"/>
        <end position="40"/>
    </location>
</feature>
<sequence length="381" mass="41230">MVPSVGYFSSIEEDDGEDTGADSDDEDGDEEMELPNATGKIGQDVELILNDLEAQDIDFDIEDIVTDMHSLVIGDGAAGEDSEREDFTEQLADVSLGEDSDGQSRPVLSAQPSAETSMTEILPSGQKETFHVTSTQPVVASATAEILPSGQKEKPIHVPSTRSTRSSTAVAKAEIHPPKAKLHTLPPHNNLNTLRNTYPPSESLHLPTGAIQMMKCRGSSNLVLTFPGYQEGQQITESSPLRANQHGPIKHIRDTVDSKNTNYVNMPGSMTVPPLTSGTIGQPMAMPHSLLPTLQINVEEDGKASQNLQKMSGKSILATQLQRFIPMGVHTSKSFKKAVLPFFEHIALPAKGEKHLKKLQKAVVYHIEILCDEVASANLVN</sequence>
<evidence type="ECO:0000256" key="1">
    <source>
        <dbReference type="SAM" id="MobiDB-lite"/>
    </source>
</evidence>
<evidence type="ECO:0000313" key="3">
    <source>
        <dbReference type="Proteomes" id="UP000823399"/>
    </source>
</evidence>
<dbReference type="GeneID" id="64703348"/>
<keyword evidence="3" id="KW-1185">Reference proteome</keyword>
<organism evidence="2 3">
    <name type="scientific">Suillus discolor</name>
    <dbReference type="NCBI Taxonomy" id="1912936"/>
    <lineage>
        <taxon>Eukaryota</taxon>
        <taxon>Fungi</taxon>
        <taxon>Dikarya</taxon>
        <taxon>Basidiomycota</taxon>
        <taxon>Agaricomycotina</taxon>
        <taxon>Agaricomycetes</taxon>
        <taxon>Agaricomycetidae</taxon>
        <taxon>Boletales</taxon>
        <taxon>Suillineae</taxon>
        <taxon>Suillaceae</taxon>
        <taxon>Suillus</taxon>
    </lineage>
</organism>
<evidence type="ECO:0000313" key="2">
    <source>
        <dbReference type="EMBL" id="KAG2114590.1"/>
    </source>
</evidence>
<protein>
    <submittedName>
        <fullName evidence="2">Uncharacterized protein</fullName>
    </submittedName>
</protein>
<dbReference type="EMBL" id="JABBWM010000009">
    <property type="protein sequence ID" value="KAG2114590.1"/>
    <property type="molecule type" value="Genomic_DNA"/>
</dbReference>